<protein>
    <submittedName>
        <fullName evidence="1">Uncharacterized protein</fullName>
    </submittedName>
</protein>
<reference evidence="1" key="1">
    <citation type="submission" date="2018-05" db="EMBL/GenBank/DDBJ databases">
        <authorList>
            <person name="Lanie J.A."/>
            <person name="Ng W.-L."/>
            <person name="Kazmierczak K.M."/>
            <person name="Andrzejewski T.M."/>
            <person name="Davidsen T.M."/>
            <person name="Wayne K.J."/>
            <person name="Tettelin H."/>
            <person name="Glass J.I."/>
            <person name="Rusch D."/>
            <person name="Podicherti R."/>
            <person name="Tsui H.-C.T."/>
            <person name="Winkler M.E."/>
        </authorList>
    </citation>
    <scope>NUCLEOTIDE SEQUENCE</scope>
</reference>
<dbReference type="AlphaFoldDB" id="A0A381SZ43"/>
<gene>
    <name evidence="1" type="ORF">METZ01_LOCUS61518</name>
</gene>
<name>A0A381SZ43_9ZZZZ</name>
<sequence>MVDQGELMIFENIIVFAFEQVVTGSFFQS</sequence>
<evidence type="ECO:0000313" key="1">
    <source>
        <dbReference type="EMBL" id="SVA08664.1"/>
    </source>
</evidence>
<dbReference type="EMBL" id="UINC01003714">
    <property type="protein sequence ID" value="SVA08664.1"/>
    <property type="molecule type" value="Genomic_DNA"/>
</dbReference>
<accession>A0A381SZ43</accession>
<organism evidence="1">
    <name type="scientific">marine metagenome</name>
    <dbReference type="NCBI Taxonomy" id="408172"/>
    <lineage>
        <taxon>unclassified sequences</taxon>
        <taxon>metagenomes</taxon>
        <taxon>ecological metagenomes</taxon>
    </lineage>
</organism>
<proteinExistence type="predicted"/>